<evidence type="ECO:0000256" key="5">
    <source>
        <dbReference type="ARBA" id="ARBA00022723"/>
    </source>
</evidence>
<keyword evidence="10 11" id="KW-0472">Membrane</keyword>
<dbReference type="InterPro" id="IPR036939">
    <property type="entry name" value="Cu2_ascorb_mOase_N_sf"/>
</dbReference>
<dbReference type="Proteomes" id="UP000728032">
    <property type="component" value="Unassembled WGS sequence"/>
</dbReference>
<evidence type="ECO:0000256" key="11">
    <source>
        <dbReference type="SAM" id="Phobius"/>
    </source>
</evidence>
<dbReference type="GO" id="GO:0030667">
    <property type="term" value="C:secretory granule membrane"/>
    <property type="evidence" value="ECO:0007669"/>
    <property type="project" value="TreeGrafter"/>
</dbReference>
<reference evidence="13" key="1">
    <citation type="submission" date="2020-11" db="EMBL/GenBank/DDBJ databases">
        <authorList>
            <person name="Tran Van P."/>
        </authorList>
    </citation>
    <scope>NUCLEOTIDE SEQUENCE</scope>
</reference>
<dbReference type="AlphaFoldDB" id="A0A7R9MIL6"/>
<organism evidence="13">
    <name type="scientific">Oppiella nova</name>
    <dbReference type="NCBI Taxonomy" id="334625"/>
    <lineage>
        <taxon>Eukaryota</taxon>
        <taxon>Metazoa</taxon>
        <taxon>Ecdysozoa</taxon>
        <taxon>Arthropoda</taxon>
        <taxon>Chelicerata</taxon>
        <taxon>Arachnida</taxon>
        <taxon>Acari</taxon>
        <taxon>Acariformes</taxon>
        <taxon>Sarcoptiformes</taxon>
        <taxon>Oribatida</taxon>
        <taxon>Brachypylina</taxon>
        <taxon>Oppioidea</taxon>
        <taxon>Oppiidae</taxon>
        <taxon>Oppiella</taxon>
    </lineage>
</organism>
<keyword evidence="5" id="KW-0479">Metal-binding</keyword>
<evidence type="ECO:0000313" key="13">
    <source>
        <dbReference type="EMBL" id="CAD7660661.1"/>
    </source>
</evidence>
<evidence type="ECO:0000256" key="4">
    <source>
        <dbReference type="ARBA" id="ARBA00022692"/>
    </source>
</evidence>
<feature type="non-terminal residue" evidence="13">
    <location>
        <position position="288"/>
    </location>
</feature>
<gene>
    <name evidence="13" type="ORF">ONB1V03_LOCUS17225</name>
</gene>
<dbReference type="InterPro" id="IPR028460">
    <property type="entry name" value="Tbh/DBH"/>
</dbReference>
<feature type="domain" description="DOMON" evidence="12">
    <location>
        <begin position="80"/>
        <end position="200"/>
    </location>
</feature>
<dbReference type="GO" id="GO:0042421">
    <property type="term" value="P:norepinephrine biosynthetic process"/>
    <property type="evidence" value="ECO:0007669"/>
    <property type="project" value="TreeGrafter"/>
</dbReference>
<dbReference type="OrthoDB" id="129121at2759"/>
<dbReference type="InterPro" id="IPR008977">
    <property type="entry name" value="PHM/PNGase_F_dom_sf"/>
</dbReference>
<comment type="subcellular location">
    <subcellularLocation>
        <location evidence="2">Membrane</location>
        <topology evidence="2">Single-pass membrane protein</topology>
    </subcellularLocation>
</comment>
<dbReference type="EMBL" id="OC935746">
    <property type="protein sequence ID" value="CAD7660661.1"/>
    <property type="molecule type" value="Genomic_DNA"/>
</dbReference>
<dbReference type="PRINTS" id="PR00767">
    <property type="entry name" value="DBMONOXGNASE"/>
</dbReference>
<dbReference type="PANTHER" id="PTHR10157:SF29">
    <property type="entry name" value="DOPAMINE BETA-HYDROXYLASE"/>
    <property type="match status" value="1"/>
</dbReference>
<sequence length="288" mass="33486">MGISSSLVNQWLENIRHERIIQIKTLRFVLIINLIMFSPIIILFYFHFNQIRGSESGGQELADSAIESNVTFQTQLDVDDQYRLFWTVDYETQAATLEVRAVLQRPYDWFAVGFSNYGEIVDADMCVLWTDRRHKIHFQDIHTDNNSFVFVDDVSNDCKLLSARKKTKVLRFAFRRDFDTCDPNDYLIEDGTTHIVYATGKGPVSRVDGIRLADHKHGFQRVQLLKRLEVLPKLASITKMIEFVNSEVSVPDTDTTYWCRVHELPKELKDKHHIIQYQAVIQEGNEAL</sequence>
<dbReference type="Gene3D" id="2.60.120.310">
    <property type="entry name" value="Copper type II, ascorbate-dependent monooxygenase, N-terminal domain"/>
    <property type="match status" value="1"/>
</dbReference>
<keyword evidence="8" id="KW-0186">Copper</keyword>
<comment type="cofactor">
    <cofactor evidence="1">
        <name>Cu(2+)</name>
        <dbReference type="ChEBI" id="CHEBI:29036"/>
    </cofactor>
</comment>
<keyword evidence="9" id="KW-0503">Monooxygenase</keyword>
<dbReference type="InterPro" id="IPR005018">
    <property type="entry name" value="DOMON_domain"/>
</dbReference>
<evidence type="ECO:0000256" key="10">
    <source>
        <dbReference type="ARBA" id="ARBA00023136"/>
    </source>
</evidence>
<accession>A0A7R9MIL6</accession>
<protein>
    <recommendedName>
        <fullName evidence="12">DOMON domain-containing protein</fullName>
    </recommendedName>
</protein>
<dbReference type="GO" id="GO:0006589">
    <property type="term" value="P:octopamine biosynthetic process"/>
    <property type="evidence" value="ECO:0007669"/>
    <property type="project" value="TreeGrafter"/>
</dbReference>
<dbReference type="Pfam" id="PF03351">
    <property type="entry name" value="DOMON"/>
    <property type="match status" value="1"/>
</dbReference>
<dbReference type="GO" id="GO:0005615">
    <property type="term" value="C:extracellular space"/>
    <property type="evidence" value="ECO:0007669"/>
    <property type="project" value="TreeGrafter"/>
</dbReference>
<dbReference type="SMART" id="SM00664">
    <property type="entry name" value="DoH"/>
    <property type="match status" value="1"/>
</dbReference>
<evidence type="ECO:0000256" key="8">
    <source>
        <dbReference type="ARBA" id="ARBA00023008"/>
    </source>
</evidence>
<feature type="transmembrane region" description="Helical" evidence="11">
    <location>
        <begin position="26"/>
        <end position="46"/>
    </location>
</feature>
<dbReference type="InterPro" id="IPR045266">
    <property type="entry name" value="DOH_DOMON"/>
</dbReference>
<dbReference type="InterPro" id="IPR000945">
    <property type="entry name" value="DBH-like"/>
</dbReference>
<keyword evidence="7" id="KW-0560">Oxidoreductase</keyword>
<evidence type="ECO:0000259" key="12">
    <source>
        <dbReference type="PROSITE" id="PS50836"/>
    </source>
</evidence>
<evidence type="ECO:0000256" key="6">
    <source>
        <dbReference type="ARBA" id="ARBA00022989"/>
    </source>
</evidence>
<dbReference type="Pfam" id="PF01082">
    <property type="entry name" value="Cu2_monooxygen"/>
    <property type="match status" value="1"/>
</dbReference>
<dbReference type="PANTHER" id="PTHR10157">
    <property type="entry name" value="DOPAMINE BETA HYDROXYLASE RELATED"/>
    <property type="match status" value="1"/>
</dbReference>
<dbReference type="EMBL" id="CAJPVJ010020921">
    <property type="protein sequence ID" value="CAG2177798.1"/>
    <property type="molecule type" value="Genomic_DNA"/>
</dbReference>
<dbReference type="PROSITE" id="PS50836">
    <property type="entry name" value="DOMON"/>
    <property type="match status" value="1"/>
</dbReference>
<keyword evidence="14" id="KW-1185">Reference proteome</keyword>
<dbReference type="CDD" id="cd09631">
    <property type="entry name" value="DOMON_DOH"/>
    <property type="match status" value="1"/>
</dbReference>
<evidence type="ECO:0000256" key="1">
    <source>
        <dbReference type="ARBA" id="ARBA00001973"/>
    </source>
</evidence>
<dbReference type="SUPFAM" id="SSF49742">
    <property type="entry name" value="PHM/PNGase F"/>
    <property type="match status" value="1"/>
</dbReference>
<evidence type="ECO:0000256" key="7">
    <source>
        <dbReference type="ARBA" id="ARBA00023002"/>
    </source>
</evidence>
<dbReference type="GO" id="GO:0005507">
    <property type="term" value="F:copper ion binding"/>
    <property type="evidence" value="ECO:0007669"/>
    <property type="project" value="InterPro"/>
</dbReference>
<dbReference type="GO" id="GO:0004500">
    <property type="term" value="F:dopamine beta-monooxygenase activity"/>
    <property type="evidence" value="ECO:0007669"/>
    <property type="project" value="InterPro"/>
</dbReference>
<evidence type="ECO:0000256" key="9">
    <source>
        <dbReference type="ARBA" id="ARBA00023033"/>
    </source>
</evidence>
<keyword evidence="4 11" id="KW-0812">Transmembrane</keyword>
<dbReference type="GO" id="GO:0042420">
    <property type="term" value="P:dopamine catabolic process"/>
    <property type="evidence" value="ECO:0007669"/>
    <property type="project" value="TreeGrafter"/>
</dbReference>
<comment type="similarity">
    <text evidence="3">Belongs to the copper type II ascorbate-dependent monooxygenase family.</text>
</comment>
<dbReference type="InterPro" id="IPR000323">
    <property type="entry name" value="Cu2_ascorb_mOase_N"/>
</dbReference>
<proteinExistence type="inferred from homology"/>
<evidence type="ECO:0000313" key="14">
    <source>
        <dbReference type="Proteomes" id="UP000728032"/>
    </source>
</evidence>
<evidence type="ECO:0000256" key="2">
    <source>
        <dbReference type="ARBA" id="ARBA00004167"/>
    </source>
</evidence>
<name>A0A7R9MIL6_9ACAR</name>
<evidence type="ECO:0000256" key="3">
    <source>
        <dbReference type="ARBA" id="ARBA00010676"/>
    </source>
</evidence>
<keyword evidence="6 11" id="KW-1133">Transmembrane helix</keyword>